<dbReference type="InterPro" id="IPR041033">
    <property type="entry name" value="SpaA_PFL_dom_1"/>
</dbReference>
<name>A0ABV1IUQ7_9FIRM</name>
<dbReference type="Proteomes" id="UP001482154">
    <property type="component" value="Unassembled WGS sequence"/>
</dbReference>
<feature type="transmembrane region" description="Helical" evidence="1">
    <location>
        <begin position="1530"/>
        <end position="1547"/>
    </location>
</feature>
<dbReference type="Pfam" id="PF17802">
    <property type="entry name" value="SpaA"/>
    <property type="match status" value="1"/>
</dbReference>
<keyword evidence="1" id="KW-1133">Transmembrane helix</keyword>
<comment type="caution">
    <text evidence="3">The sequence shown here is derived from an EMBL/GenBank/DDBJ whole genome shotgun (WGS) entry which is preliminary data.</text>
</comment>
<dbReference type="RefSeq" id="WP_349110830.1">
    <property type="nucleotide sequence ID" value="NZ_JBBNIN010000008.1"/>
</dbReference>
<reference evidence="3 4" key="1">
    <citation type="submission" date="2024-04" db="EMBL/GenBank/DDBJ databases">
        <title>Human intestinal bacterial collection.</title>
        <authorList>
            <person name="Pauvert C."/>
            <person name="Hitch T.C.A."/>
            <person name="Clavel T."/>
        </authorList>
    </citation>
    <scope>NUCLEOTIDE SEQUENCE [LARGE SCALE GENOMIC DNA]</scope>
    <source>
        <strain evidence="3 4">CLA-AA-H249</strain>
    </source>
</reference>
<proteinExistence type="predicted"/>
<feature type="domain" description="SpaA-like prealbumin fold" evidence="2">
    <location>
        <begin position="1247"/>
        <end position="1339"/>
    </location>
</feature>
<dbReference type="InterPro" id="IPR013783">
    <property type="entry name" value="Ig-like_fold"/>
</dbReference>
<gene>
    <name evidence="3" type="ORF">AAAU51_07255</name>
</gene>
<protein>
    <submittedName>
        <fullName evidence="3">SpaA isopeptide-forming pilin-related protein</fullName>
    </submittedName>
</protein>
<dbReference type="EMBL" id="JBBNIN010000008">
    <property type="protein sequence ID" value="MEQ2710965.1"/>
    <property type="molecule type" value="Genomic_DNA"/>
</dbReference>
<evidence type="ECO:0000259" key="2">
    <source>
        <dbReference type="Pfam" id="PF17802"/>
    </source>
</evidence>
<evidence type="ECO:0000313" key="3">
    <source>
        <dbReference type="EMBL" id="MEQ2710965.1"/>
    </source>
</evidence>
<organism evidence="3 4">
    <name type="scientific">Anaerostipes amylophilus</name>
    <dbReference type="NCBI Taxonomy" id="2981779"/>
    <lineage>
        <taxon>Bacteria</taxon>
        <taxon>Bacillati</taxon>
        <taxon>Bacillota</taxon>
        <taxon>Clostridia</taxon>
        <taxon>Lachnospirales</taxon>
        <taxon>Lachnospiraceae</taxon>
        <taxon>Anaerostipes</taxon>
    </lineage>
</organism>
<accession>A0ABV1IUQ7</accession>
<keyword evidence="1" id="KW-0472">Membrane</keyword>
<dbReference type="Gene3D" id="2.60.40.10">
    <property type="entry name" value="Immunoglobulins"/>
    <property type="match status" value="1"/>
</dbReference>
<dbReference type="Gene3D" id="2.60.40.740">
    <property type="match status" value="1"/>
</dbReference>
<evidence type="ECO:0000313" key="4">
    <source>
        <dbReference type="Proteomes" id="UP001482154"/>
    </source>
</evidence>
<sequence length="1552" mass="173959">MEKTIKKLMAILLSICMLMTIFIPYRIEASQTTTKQNKTEVHPLELDNYIQAVTIEYQSGEDWIKITDDTKNIPADARIKITVNYKNIDAKELLNHNKTLRYHLPDLFQDSFVVLNSIQDANGNKIGTIKVEDDTQDVLLSFEESFLQQDEEENKKINGNFSVYATTDRQLIKGQPQQTIKFGEVTKKLNFEEDSDARLGNLELTKTEPSYSEENGNGYLTYTLIAKTGDDPMPDVVVKDQFTKNQTYIDSYIGVDTTKKTAAHQPNDKNLPYEGNGEQFESKVYLQDSTKPGTLIWEIGDMKAKEIRTLTYKVKVKDTYIGGASKGMITNTAKSYAKSYEHQSASSNFTPNAGMQIKKTASTYKKDPSGNGGTITYTVYVKANESNTYTLNNVKIHDNFSSGTNTTLLPYINYDENSFQLYEGNKADETKKLEIPENLHKGQENPYIVNDKKKECKIDFYLGKLKPGEERTLTYQVKISEDIFAMSNQEIKVKNTAAAYSDDTVSGGNQKFASATQEKSLGKKVWDRKLQSDPITKEEQINIPEQDKVYNSNMEISPLAVRSFKIPKGSYKYQVVVNEAGDFDVSSAIFGDALANDYLAYTGYLKIEYYDTGLKEDPGSDKEAATKLEEKTPSETNWVDIHDGKQFSFSPEKFGNKKKTGAYLLTYYATPKNVESLTQVSSGNSFSLGGTVIGPGGTSIKLAGVKVSTSMIIEGGKNFEARKSGWYYDPTKASQGDWTRGSLYWIIDVQGNEIPAGTIFRDVPKTGNPTHLVRKTSIVGVYKGKLPTGKSFKDCYGTVRDLSGNPQLQKLIGNENNQGQLPQNADYQWESIGNNAGKYADIKLKKDVHLEENEHLYIILRTEPSNNMNSLRDAYTYTNELQTKDSTATDFVSQGQDSLVAAGGGNNFKEMGGIYERDDAGKWTTVSAINWNVPTKVLQNKITKAGTYIDWRLKVNYVGNLEGKVYVEDQLPKGLDLTYVRYFWIDPEIRNQNAPVMCEIPEYENDPQWEKLTLTGNLDRDNKKDYTSIAYYNKQTGKICMAVDNLKSGGASDKHSLEIQVVTRVNDEEVLLDGKTKSFNNTMTVKNEEGKIISNSTATANVSKKTIKKTKQDIRDGKLPFMITVNESGEDLIKGEDTITLVDEMKSPLQFDTDSIVVKDKNGNLITGISPKIETTDTGQKMSLTIPDNKKLTITYEATLNAAPDTDITVNNKAYWFGHSTTVAMIENTTVRYHVEAFAGTTTSPAVKVKKVDKENTSKALSGATFMIQEVQYDELKKAWEAPQDAKTYTEETDDTGVASFGKNDALSYNKVYCLREMKAPEGYVLDATPKYFAIAQKEGEAGEEIYPAQLTQWQKLGVEVYYLGATYKCNMYDSKGVLKVAKHFLDDKGNAITSKELPDGTFSFGLYEYKNAQTDYSKEQKLQILTITNKNGTLSYKCNGKSVDQPQFTGLSVGGKFSVFELDENENPIMDSGTSYQPQKGFAYEVTYQKDKAAYTIKEDGTSETVEITNRYYTNVNPSEGVWTEHMKLYLFMAGAGILMILFMILRKTRF</sequence>
<keyword evidence="1" id="KW-0812">Transmembrane</keyword>
<evidence type="ECO:0000256" key="1">
    <source>
        <dbReference type="SAM" id="Phobius"/>
    </source>
</evidence>
<keyword evidence="4" id="KW-1185">Reference proteome</keyword>